<accession>A0ABY7K6S9</accession>
<evidence type="ECO:0008006" key="3">
    <source>
        <dbReference type="Google" id="ProtNLM"/>
    </source>
</evidence>
<organism evidence="1 2">
    <name type="scientific">Streptomyces cinnabarinus</name>
    <dbReference type="NCBI Taxonomy" id="67287"/>
    <lineage>
        <taxon>Bacteria</taxon>
        <taxon>Bacillati</taxon>
        <taxon>Actinomycetota</taxon>
        <taxon>Actinomycetes</taxon>
        <taxon>Kitasatosporales</taxon>
        <taxon>Streptomycetaceae</taxon>
        <taxon>Streptomyces</taxon>
    </lineage>
</organism>
<keyword evidence="2" id="KW-1185">Reference proteome</keyword>
<gene>
    <name evidence="1" type="ORF">STRCI_001306</name>
</gene>
<sequence length="81" mass="8837">MSDTLIRALDLIEPGALVMYHGSITDLHGLWLAIPCPCRICRALDAHGLPDVRCALVDPWGERSGPFHARRESITRSAACA</sequence>
<evidence type="ECO:0000313" key="2">
    <source>
        <dbReference type="Proteomes" id="UP001164439"/>
    </source>
</evidence>
<dbReference type="EMBL" id="CP114413">
    <property type="protein sequence ID" value="WAZ20205.1"/>
    <property type="molecule type" value="Genomic_DNA"/>
</dbReference>
<evidence type="ECO:0000313" key="1">
    <source>
        <dbReference type="EMBL" id="WAZ20205.1"/>
    </source>
</evidence>
<protein>
    <recommendedName>
        <fullName evidence="3">DUF971 domain-containing protein</fullName>
    </recommendedName>
</protein>
<name>A0ABY7K6S9_9ACTN</name>
<proteinExistence type="predicted"/>
<reference evidence="1" key="1">
    <citation type="submission" date="2022-12" db="EMBL/GenBank/DDBJ databases">
        <authorList>
            <person name="Ruckert C."/>
            <person name="Busche T."/>
            <person name="Kalinowski J."/>
            <person name="Wittmann C."/>
        </authorList>
    </citation>
    <scope>NUCLEOTIDE SEQUENCE</scope>
    <source>
        <strain evidence="1">DSM 40467</strain>
    </source>
</reference>
<dbReference type="Proteomes" id="UP001164439">
    <property type="component" value="Chromosome"/>
</dbReference>
<dbReference type="RefSeq" id="WP_269657893.1">
    <property type="nucleotide sequence ID" value="NZ_CP114413.1"/>
</dbReference>